<evidence type="ECO:0000313" key="3">
    <source>
        <dbReference type="EMBL" id="MET4560713.1"/>
    </source>
</evidence>
<evidence type="ECO:0000313" key="4">
    <source>
        <dbReference type="Proteomes" id="UP001549363"/>
    </source>
</evidence>
<evidence type="ECO:0000259" key="2">
    <source>
        <dbReference type="Pfam" id="PF00535"/>
    </source>
</evidence>
<dbReference type="SUPFAM" id="SSF53448">
    <property type="entry name" value="Nucleotide-diphospho-sugar transferases"/>
    <property type="match status" value="1"/>
</dbReference>
<dbReference type="InterPro" id="IPR029044">
    <property type="entry name" value="Nucleotide-diphossugar_trans"/>
</dbReference>
<dbReference type="Pfam" id="PF00535">
    <property type="entry name" value="Glycos_transf_2"/>
    <property type="match status" value="1"/>
</dbReference>
<organism evidence="3 4">
    <name type="scientific">Lysinibacillus parviboronicapiens</name>
    <dbReference type="NCBI Taxonomy" id="436516"/>
    <lineage>
        <taxon>Bacteria</taxon>
        <taxon>Bacillati</taxon>
        <taxon>Bacillota</taxon>
        <taxon>Bacilli</taxon>
        <taxon>Bacillales</taxon>
        <taxon>Bacillaceae</taxon>
        <taxon>Lysinibacillus</taxon>
    </lineage>
</organism>
<dbReference type="SUPFAM" id="SSF53335">
    <property type="entry name" value="S-adenosyl-L-methionine-dependent methyltransferases"/>
    <property type="match status" value="1"/>
</dbReference>
<keyword evidence="4" id="KW-1185">Reference proteome</keyword>
<dbReference type="CDD" id="cd06433">
    <property type="entry name" value="GT_2_WfgS_like"/>
    <property type="match status" value="1"/>
</dbReference>
<dbReference type="Gene3D" id="3.40.50.720">
    <property type="entry name" value="NAD(P)-binding Rossmann-like Domain"/>
    <property type="match status" value="1"/>
</dbReference>
<gene>
    <name evidence="3" type="ORF">ABIA69_001857</name>
</gene>
<comment type="caution">
    <text evidence="3">The sequence shown here is derived from an EMBL/GenBank/DDBJ whole genome shotgun (WGS) entry which is preliminary data.</text>
</comment>
<dbReference type="Gene3D" id="3.90.550.10">
    <property type="entry name" value="Spore Coat Polysaccharide Biosynthesis Protein SpsA, Chain A"/>
    <property type="match status" value="1"/>
</dbReference>
<dbReference type="RefSeq" id="WP_354471601.1">
    <property type="nucleotide sequence ID" value="NZ_JBEPSB010000006.1"/>
</dbReference>
<feature type="domain" description="Glycosyltransferase 2-like" evidence="2">
    <location>
        <begin position="8"/>
        <end position="155"/>
    </location>
</feature>
<sequence>MNNGPKISIITACYNAENTIEQTIQSVLGQTYENIEYIIVDGASTDGTMEIVEKYRDKIDVVVSESDKGVYDAFNKGVGLATGDFINFMNADDYFSTNAIIERIALYLVNHSHVMLLHGNVKAIDEITGHWHYRGQSLSLRDFEKGQMCPHQSVFTRRELFNEFEGFNLAYKILADVDFTIKTFKKYEEYIEYVPIEVAHFRLGGLSSSLQHEKNMHYENAIIHFNHFGNIPDYVKYSLENFETSHINSTYQLWLESFIFEKKRLENLNNLRIVIFGTKKNATYLYHDLRGKGLEVVCFLDNDERMHNQLLHDIPINSPSILNEAGVDVIIISIERFDVAQSIKKQLQQRFKHLKICTWHELV</sequence>
<dbReference type="InterPro" id="IPR029063">
    <property type="entry name" value="SAM-dependent_MTases_sf"/>
</dbReference>
<dbReference type="Proteomes" id="UP001549363">
    <property type="component" value="Unassembled WGS sequence"/>
</dbReference>
<dbReference type="PANTHER" id="PTHR22916">
    <property type="entry name" value="GLYCOSYLTRANSFERASE"/>
    <property type="match status" value="1"/>
</dbReference>
<accession>A0ABV2PID3</accession>
<protein>
    <submittedName>
        <fullName evidence="3">Glycosyltransferase involved in cell wall biosynthesis</fullName>
    </submittedName>
</protein>
<comment type="similarity">
    <text evidence="1">Belongs to the glycosyltransferase 2 family.</text>
</comment>
<reference evidence="3 4" key="1">
    <citation type="submission" date="2024-06" db="EMBL/GenBank/DDBJ databases">
        <title>Sorghum-associated microbial communities from plants grown in Nebraska, USA.</title>
        <authorList>
            <person name="Schachtman D."/>
        </authorList>
    </citation>
    <scope>NUCLEOTIDE SEQUENCE [LARGE SCALE GENOMIC DNA]</scope>
    <source>
        <strain evidence="3 4">736</strain>
    </source>
</reference>
<proteinExistence type="inferred from homology"/>
<dbReference type="EMBL" id="JBEPSB010000006">
    <property type="protein sequence ID" value="MET4560713.1"/>
    <property type="molecule type" value="Genomic_DNA"/>
</dbReference>
<dbReference type="InterPro" id="IPR001173">
    <property type="entry name" value="Glyco_trans_2-like"/>
</dbReference>
<evidence type="ECO:0000256" key="1">
    <source>
        <dbReference type="ARBA" id="ARBA00006739"/>
    </source>
</evidence>
<dbReference type="PANTHER" id="PTHR22916:SF3">
    <property type="entry name" value="UDP-GLCNAC:BETAGAL BETA-1,3-N-ACETYLGLUCOSAMINYLTRANSFERASE-LIKE PROTEIN 1"/>
    <property type="match status" value="1"/>
</dbReference>
<name>A0ABV2PID3_9BACI</name>